<proteinExistence type="predicted"/>
<dbReference type="Proteomes" id="UP001186944">
    <property type="component" value="Unassembled WGS sequence"/>
</dbReference>
<dbReference type="InterPro" id="IPR004245">
    <property type="entry name" value="DUF229"/>
</dbReference>
<comment type="caution">
    <text evidence="2">The sequence shown here is derived from an EMBL/GenBank/DDBJ whole genome shotgun (WGS) entry which is preliminary data.</text>
</comment>
<dbReference type="PANTHER" id="PTHR10974:SF73">
    <property type="entry name" value="FI21235P1"/>
    <property type="match status" value="1"/>
</dbReference>
<dbReference type="AlphaFoldDB" id="A0AA88Y9C9"/>
<evidence type="ECO:0000256" key="1">
    <source>
        <dbReference type="SAM" id="Phobius"/>
    </source>
</evidence>
<organism evidence="2 3">
    <name type="scientific">Pinctada imbricata</name>
    <name type="common">Atlantic pearl-oyster</name>
    <name type="synonym">Pinctada martensii</name>
    <dbReference type="NCBI Taxonomy" id="66713"/>
    <lineage>
        <taxon>Eukaryota</taxon>
        <taxon>Metazoa</taxon>
        <taxon>Spiralia</taxon>
        <taxon>Lophotrochozoa</taxon>
        <taxon>Mollusca</taxon>
        <taxon>Bivalvia</taxon>
        <taxon>Autobranchia</taxon>
        <taxon>Pteriomorphia</taxon>
        <taxon>Pterioida</taxon>
        <taxon>Pterioidea</taxon>
        <taxon>Pteriidae</taxon>
        <taxon>Pinctada</taxon>
    </lineage>
</organism>
<sequence length="623" mass="71541">MNPLPTIYSSLDNDNEFLLVNSNLSEKTLRKLRSFKFGIALLVICVTYFLSSVRSVRRSNLVHLLTKQLQPDVGKQACVHPKLNPWDKSMMKHFHSVPSPKCSEEDDWVETGNGSVWISQKAIQKHGDITCQLSYIGRIDDFETKYYKVVQIKGNEKPHVLTDDYFRTKCSSKYGEKYENVHAGAAVKTTNDITRERSTLNVLFLGFDSISHMTFIRKLPKTLDYFTNELNGLVLNGYNIVGDGTPQAFFPILTGKTEQELPSALKRAKEKRFIDSFPWIWNEYRQRGYVTSFCEDFPTSGMFTTRLMGFKDKPTDHFMRPFYLEVHKMENENPISNFLDRTFGTARDKLCIGSKRKSEVFMNYVKQLYAVHSSNPKFTIGFLGDMSHDDQNLVETADVDLVNLLKHLKSTGNLNNTILILMSDHGARYKEVRAELQGKYEERMPFFGFAFPPWFKHKYPKEYNNFRTNTERLSTPFDIHSTFRKILSLDDTKSVDQSERGISLFTEIPKSRTCHEAGIPIHWCACLNWHTASVSDDRVKSAAEFVTNKINLHIGQEKACAKLSLHNITRALQFLPDSSLVKFLGAADVDGVHADMSDNTYVDNVMYQVWLIHSQIKLITKPL</sequence>
<dbReference type="SUPFAM" id="SSF53649">
    <property type="entry name" value="Alkaline phosphatase-like"/>
    <property type="match status" value="1"/>
</dbReference>
<accession>A0AA88Y9C9</accession>
<evidence type="ECO:0000313" key="2">
    <source>
        <dbReference type="EMBL" id="KAK3100497.1"/>
    </source>
</evidence>
<evidence type="ECO:0000313" key="3">
    <source>
        <dbReference type="Proteomes" id="UP001186944"/>
    </source>
</evidence>
<feature type="transmembrane region" description="Helical" evidence="1">
    <location>
        <begin position="34"/>
        <end position="51"/>
    </location>
</feature>
<dbReference type="CDD" id="cd16021">
    <property type="entry name" value="ALP_like"/>
    <property type="match status" value="1"/>
</dbReference>
<keyword evidence="1" id="KW-0472">Membrane</keyword>
<keyword evidence="1" id="KW-1133">Transmembrane helix</keyword>
<reference evidence="2" key="1">
    <citation type="submission" date="2019-08" db="EMBL/GenBank/DDBJ databases">
        <title>The improved chromosome-level genome for the pearl oyster Pinctada fucata martensii using PacBio sequencing and Hi-C.</title>
        <authorList>
            <person name="Zheng Z."/>
        </authorList>
    </citation>
    <scope>NUCLEOTIDE SEQUENCE</scope>
    <source>
        <strain evidence="2">ZZ-2019</strain>
        <tissue evidence="2">Adductor muscle</tissue>
    </source>
</reference>
<keyword evidence="3" id="KW-1185">Reference proteome</keyword>
<dbReference type="Gene3D" id="3.40.720.10">
    <property type="entry name" value="Alkaline Phosphatase, subunit A"/>
    <property type="match status" value="1"/>
</dbReference>
<name>A0AA88Y9C9_PINIB</name>
<dbReference type="EMBL" id="VSWD01000006">
    <property type="protein sequence ID" value="KAK3100497.1"/>
    <property type="molecule type" value="Genomic_DNA"/>
</dbReference>
<gene>
    <name evidence="2" type="ORF">FSP39_020989</name>
</gene>
<dbReference type="FunFam" id="3.40.720.10:FF:000017">
    <property type="entry name" value="Predicted protein"/>
    <property type="match status" value="1"/>
</dbReference>
<protein>
    <submittedName>
        <fullName evidence="2">Uncharacterized protein</fullName>
    </submittedName>
</protein>
<keyword evidence="1" id="KW-0812">Transmembrane</keyword>
<dbReference type="PANTHER" id="PTHR10974">
    <property type="entry name" value="FI08016P-RELATED"/>
    <property type="match status" value="1"/>
</dbReference>
<dbReference type="Pfam" id="PF02995">
    <property type="entry name" value="DUF229"/>
    <property type="match status" value="1"/>
</dbReference>
<dbReference type="InterPro" id="IPR017850">
    <property type="entry name" value="Alkaline_phosphatase_core_sf"/>
</dbReference>
<dbReference type="GO" id="GO:0005615">
    <property type="term" value="C:extracellular space"/>
    <property type="evidence" value="ECO:0007669"/>
    <property type="project" value="TreeGrafter"/>
</dbReference>